<keyword evidence="2" id="KW-1185">Reference proteome</keyword>
<evidence type="ECO:0000313" key="2">
    <source>
        <dbReference type="Proteomes" id="UP000245629"/>
    </source>
</evidence>
<reference evidence="2" key="1">
    <citation type="submission" date="2018-05" db="EMBL/GenBank/DDBJ databases">
        <title>Azospirillum thermophila sp. nov., a novel isolated from hot spring.</title>
        <authorList>
            <person name="Zhao Z."/>
        </authorList>
    </citation>
    <scope>NUCLEOTIDE SEQUENCE [LARGE SCALE GENOMIC DNA]</scope>
    <source>
        <strain evidence="2">CFH 70021</strain>
    </source>
</reference>
<dbReference type="EMBL" id="CP029352">
    <property type="protein sequence ID" value="AWK85307.1"/>
    <property type="molecule type" value="Genomic_DNA"/>
</dbReference>
<protein>
    <submittedName>
        <fullName evidence="1">Uncharacterized protein</fullName>
    </submittedName>
</protein>
<sequence>MAQIIRLGGVDGFAAMLNGALLEIGTRCLWPTAEALRHDAEREGVATSPYVIDTRPVLSRPVIARRAAA</sequence>
<dbReference type="AlphaFoldDB" id="A0A2S2CLX5"/>
<dbReference type="Proteomes" id="UP000245629">
    <property type="component" value="Chromosome 1"/>
</dbReference>
<gene>
    <name evidence="1" type="ORF">DEW08_03145</name>
</gene>
<accession>A0A2S2CLX5</accession>
<proteinExistence type="predicted"/>
<dbReference type="KEGG" id="azz:DEW08_03145"/>
<organism evidence="1 2">
    <name type="scientific">Azospirillum thermophilum</name>
    <dbReference type="NCBI Taxonomy" id="2202148"/>
    <lineage>
        <taxon>Bacteria</taxon>
        <taxon>Pseudomonadati</taxon>
        <taxon>Pseudomonadota</taxon>
        <taxon>Alphaproteobacteria</taxon>
        <taxon>Rhodospirillales</taxon>
        <taxon>Azospirillaceae</taxon>
        <taxon>Azospirillum</taxon>
    </lineage>
</organism>
<name>A0A2S2CLX5_9PROT</name>
<evidence type="ECO:0000313" key="1">
    <source>
        <dbReference type="EMBL" id="AWK85307.1"/>
    </source>
</evidence>